<evidence type="ECO:0008006" key="4">
    <source>
        <dbReference type="Google" id="ProtNLM"/>
    </source>
</evidence>
<protein>
    <recommendedName>
        <fullName evidence="4">Lipoprotein</fullName>
    </recommendedName>
</protein>
<feature type="region of interest" description="Disordered" evidence="1">
    <location>
        <begin position="90"/>
        <end position="156"/>
    </location>
</feature>
<proteinExistence type="predicted"/>
<name>A0ABW0DWP6_9ACTN</name>
<dbReference type="RefSeq" id="WP_344555773.1">
    <property type="nucleotide sequence ID" value="NZ_BAAATG010000004.1"/>
</dbReference>
<evidence type="ECO:0000313" key="3">
    <source>
        <dbReference type="Proteomes" id="UP001596035"/>
    </source>
</evidence>
<organism evidence="2 3">
    <name type="scientific">Streptomyces atrovirens</name>
    <dbReference type="NCBI Taxonomy" id="285556"/>
    <lineage>
        <taxon>Bacteria</taxon>
        <taxon>Bacillati</taxon>
        <taxon>Actinomycetota</taxon>
        <taxon>Actinomycetes</taxon>
        <taxon>Kitasatosporales</taxon>
        <taxon>Streptomycetaceae</taxon>
        <taxon>Streptomyces</taxon>
    </lineage>
</organism>
<dbReference type="EMBL" id="JBHSKN010000025">
    <property type="protein sequence ID" value="MFC5243262.1"/>
    <property type="molecule type" value="Genomic_DNA"/>
</dbReference>
<dbReference type="Proteomes" id="UP001596035">
    <property type="component" value="Unassembled WGS sequence"/>
</dbReference>
<reference evidence="3" key="1">
    <citation type="journal article" date="2019" name="Int. J. Syst. Evol. Microbiol.">
        <title>The Global Catalogue of Microorganisms (GCM) 10K type strain sequencing project: providing services to taxonomists for standard genome sequencing and annotation.</title>
        <authorList>
            <consortium name="The Broad Institute Genomics Platform"/>
            <consortium name="The Broad Institute Genome Sequencing Center for Infectious Disease"/>
            <person name="Wu L."/>
            <person name="Ma J."/>
        </authorList>
    </citation>
    <scope>NUCLEOTIDE SEQUENCE [LARGE SCALE GENOMIC DNA]</scope>
    <source>
        <strain evidence="3">CGMCC 4.7131</strain>
    </source>
</reference>
<keyword evidence="3" id="KW-1185">Reference proteome</keyword>
<gene>
    <name evidence="2" type="ORF">ACFPWV_25710</name>
</gene>
<feature type="compositionally biased region" description="Low complexity" evidence="1">
    <location>
        <begin position="105"/>
        <end position="115"/>
    </location>
</feature>
<comment type="caution">
    <text evidence="2">The sequence shown here is derived from an EMBL/GenBank/DDBJ whole genome shotgun (WGS) entry which is preliminary data.</text>
</comment>
<sequence length="156" mass="16587">MSGHRNDPARLHTDGCAQDFDVRGSYSYSTEEGEMSTRAIRRTAAGLLPGLLPLLAVAACGEEPEKHFPGAFPGTHTDVSADRAFRDHGLQVPDSVSGSGPRPASSVEGGVVGVEVSDEDHGWAGDEADPRYPRDRDHAGAVAHRTGTERTVYPHT</sequence>
<accession>A0ABW0DWP6</accession>
<feature type="compositionally biased region" description="Basic and acidic residues" evidence="1">
    <location>
        <begin position="119"/>
        <end position="139"/>
    </location>
</feature>
<evidence type="ECO:0000256" key="1">
    <source>
        <dbReference type="SAM" id="MobiDB-lite"/>
    </source>
</evidence>
<evidence type="ECO:0000313" key="2">
    <source>
        <dbReference type="EMBL" id="MFC5243262.1"/>
    </source>
</evidence>